<reference evidence="1 2" key="1">
    <citation type="journal article" date="2023" name="Sci. Data">
        <title>Genome assembly of the Korean intertidal mud-creeper Batillaria attramentaria.</title>
        <authorList>
            <person name="Patra A.K."/>
            <person name="Ho P.T."/>
            <person name="Jun S."/>
            <person name="Lee S.J."/>
            <person name="Kim Y."/>
            <person name="Won Y.J."/>
        </authorList>
    </citation>
    <scope>NUCLEOTIDE SEQUENCE [LARGE SCALE GENOMIC DNA]</scope>
    <source>
        <strain evidence="1">Wonlab-2016</strain>
    </source>
</reference>
<sequence>MYFLFPKGSGKTLVDCYPECDPITEGYSFTRVPGPNQTLVITAAKLADAGEYSCQTTGGSDERCDLIVT</sequence>
<protein>
    <recommendedName>
        <fullName evidence="3">Immunoglobulin I-set domain-containing protein</fullName>
    </recommendedName>
</protein>
<evidence type="ECO:0000313" key="2">
    <source>
        <dbReference type="Proteomes" id="UP001519460"/>
    </source>
</evidence>
<organism evidence="1 2">
    <name type="scientific">Batillaria attramentaria</name>
    <dbReference type="NCBI Taxonomy" id="370345"/>
    <lineage>
        <taxon>Eukaryota</taxon>
        <taxon>Metazoa</taxon>
        <taxon>Spiralia</taxon>
        <taxon>Lophotrochozoa</taxon>
        <taxon>Mollusca</taxon>
        <taxon>Gastropoda</taxon>
        <taxon>Caenogastropoda</taxon>
        <taxon>Sorbeoconcha</taxon>
        <taxon>Cerithioidea</taxon>
        <taxon>Batillariidae</taxon>
        <taxon>Batillaria</taxon>
    </lineage>
</organism>
<dbReference type="InterPro" id="IPR013783">
    <property type="entry name" value="Ig-like_fold"/>
</dbReference>
<dbReference type="Gene3D" id="2.60.40.10">
    <property type="entry name" value="Immunoglobulins"/>
    <property type="match status" value="1"/>
</dbReference>
<accession>A0ABD0KAN2</accession>
<gene>
    <name evidence="1" type="ORF">BaRGS_00024541</name>
</gene>
<dbReference type="SUPFAM" id="SSF48726">
    <property type="entry name" value="Immunoglobulin"/>
    <property type="match status" value="1"/>
</dbReference>
<dbReference type="EMBL" id="JACVVK020000214">
    <property type="protein sequence ID" value="KAK7484171.1"/>
    <property type="molecule type" value="Genomic_DNA"/>
</dbReference>
<feature type="non-terminal residue" evidence="1">
    <location>
        <position position="69"/>
    </location>
</feature>
<comment type="caution">
    <text evidence="1">The sequence shown here is derived from an EMBL/GenBank/DDBJ whole genome shotgun (WGS) entry which is preliminary data.</text>
</comment>
<evidence type="ECO:0008006" key="3">
    <source>
        <dbReference type="Google" id="ProtNLM"/>
    </source>
</evidence>
<dbReference type="Proteomes" id="UP001519460">
    <property type="component" value="Unassembled WGS sequence"/>
</dbReference>
<dbReference type="AlphaFoldDB" id="A0ABD0KAN2"/>
<name>A0ABD0KAN2_9CAEN</name>
<evidence type="ECO:0000313" key="1">
    <source>
        <dbReference type="EMBL" id="KAK7484171.1"/>
    </source>
</evidence>
<dbReference type="InterPro" id="IPR036179">
    <property type="entry name" value="Ig-like_dom_sf"/>
</dbReference>
<keyword evidence="2" id="KW-1185">Reference proteome</keyword>
<proteinExistence type="predicted"/>